<dbReference type="SMART" id="SM00364">
    <property type="entry name" value="LRR_BAC"/>
    <property type="match status" value="7"/>
</dbReference>
<proteinExistence type="predicted"/>
<accession>A0A8B7PJ67</accession>
<organism evidence="4 5">
    <name type="scientific">Hyalella azteca</name>
    <name type="common">Amphipod</name>
    <dbReference type="NCBI Taxonomy" id="294128"/>
    <lineage>
        <taxon>Eukaryota</taxon>
        <taxon>Metazoa</taxon>
        <taxon>Ecdysozoa</taxon>
        <taxon>Arthropoda</taxon>
        <taxon>Crustacea</taxon>
        <taxon>Multicrustacea</taxon>
        <taxon>Malacostraca</taxon>
        <taxon>Eumalacostraca</taxon>
        <taxon>Peracarida</taxon>
        <taxon>Amphipoda</taxon>
        <taxon>Senticaudata</taxon>
        <taxon>Talitrida</taxon>
        <taxon>Talitroidea</taxon>
        <taxon>Hyalellidae</taxon>
        <taxon>Hyalella</taxon>
    </lineage>
</organism>
<keyword evidence="1" id="KW-0433">Leucine-rich repeat</keyword>
<evidence type="ECO:0000256" key="2">
    <source>
        <dbReference type="ARBA" id="ARBA00022737"/>
    </source>
</evidence>
<dbReference type="PROSITE" id="PS51450">
    <property type="entry name" value="LRR"/>
    <property type="match status" value="7"/>
</dbReference>
<protein>
    <submittedName>
        <fullName evidence="5">Uncharacterized protein LOC108681673</fullName>
    </submittedName>
</protein>
<evidence type="ECO:0000256" key="3">
    <source>
        <dbReference type="SAM" id="MobiDB-lite"/>
    </source>
</evidence>
<dbReference type="Gene3D" id="3.80.10.10">
    <property type="entry name" value="Ribonuclease Inhibitor"/>
    <property type="match status" value="6"/>
</dbReference>
<dbReference type="InterPro" id="IPR001611">
    <property type="entry name" value="Leu-rich_rpt"/>
</dbReference>
<feature type="region of interest" description="Disordered" evidence="3">
    <location>
        <begin position="1919"/>
        <end position="1944"/>
    </location>
</feature>
<dbReference type="Proteomes" id="UP000694843">
    <property type="component" value="Unplaced"/>
</dbReference>
<dbReference type="PANTHER" id="PTHR24366:SF96">
    <property type="entry name" value="LEUCINE RICH REPEAT CONTAINING 53"/>
    <property type="match status" value="1"/>
</dbReference>
<dbReference type="InterPro" id="IPR003591">
    <property type="entry name" value="Leu-rich_rpt_typical-subtyp"/>
</dbReference>
<name>A0A8B7PJ67_HYAAZ</name>
<feature type="compositionally biased region" description="Polar residues" evidence="3">
    <location>
        <begin position="1884"/>
        <end position="1899"/>
    </location>
</feature>
<dbReference type="SMART" id="SM00369">
    <property type="entry name" value="LRR_TYP"/>
    <property type="match status" value="31"/>
</dbReference>
<sequence>MRNSLTSVSRNSFAGLQSSLEHLYLSEPFLSELPFDTLDNLHELKTFVLEDTQVTEIPRLYAHSKLEYLKIDGARVQSISSATFKLMTKMKKVHVSRCLIKEIPESALEGLVHLRELNMSFNAIEWIHPRAFRTMELLEHINLAGNKLTDASMAVLAGREIRSLKTLDLSENNIKVLKKGTFVDMKNVEDIKLTGNKLESIDPGAFSKLPKLKSLDLAKNLLQEIHADVVDECPKLERLLASANNISHVSELKFFTRTMPKLAVLDLEDNSLNARAPQTWSGHPNLQVLKLSANDITQLEKKTFSDLPNLRELYVSHNRIQTTPNLWNLPKLLLLDISHNDLGNVSAQFLAGLPKLTSLDLAFNMVTSIEKGAFLEVASLKSLNMSFNKITDFPQEVFIGLRDLYSLDISYNELTEVKDTYLRGLSSLEHLLASHNRISRVDPSAFTDTSLLKYLDLSTNILQALPAAALKRLGSLRTLIVRRNALNAIHDGDFSNLKIVETLDLSKNHIQAISELSFASLAVVRDLDISSNYIQNLPHDLLAPLKLLERLNISHNFLATLEQGSFSNNKRLRILDLTNNSLTLVDETLTGLSSLQGLFLSHNYIDKLAKGTFQNLPALNVLYFDNNGLQQFEPGTFDDLRSLVLLDLSSNNLVELNQGSFGSLISLKELRLDNNQITMVKDGAFKDLPSLQSLELQDNLISFIGHSSVNGMASLRFLNLSKNAIQDIPTEMFERLSALDVLDISSNFILEIDDHSFANLEWLTVLMLHNNDICRLSEGSFVRQRRLRVLTLNGNQLRRLHLQALGSAITGLSLLDMSDNPFSCDCQLTWLREYMQGEEERLVLESREGGARLDPASSRSEVSNARLGSASSRSEVSDARLGPASSHSEVSDARLGPASSHSEVSDARLGPASSHSEVNAARLGSASSHPEGGDTRLGPAFEAALLDRSPLTKLQLLALQRFGLSGAHWAKMARAEATRSRMTLEARDALRSRETRAYASERVLAQLPLTAVPTCAGPPQYAGLPITQGESYLDLTHPILLTHLSPSVTPPPAAPLTTTYIIMSSTPSHLDLQVTQQVTQKLASTLPNPDYNLITGDTPTIYAGNPSPDPDPPQESSSLFPGLPSLPSILQTIGSISNLKLPNIGLSMNWAKLPVGRIASPDPLSSKFGVAASGVERKNSNSKPPLWIEGPNGTILNPMFDLQQPLVPSLENPKKIYPNDLNVSHSSNSALDSFASPSISFHTAEEGRSSQSIIKFPEDRSRNSGFLKGPNPDNFRFPDDPPRSDGRAQSGFSFPSNGGFPHRQANDRRKATPPSLTRQHPLPSVVNVGPGMNAGRPFLPGLAGNQPNMRSRPSHIIKSRPGLASVTRVVEEDTRTQGQTRSQPQWSTPEVINPLSGVSLYQPLDQFMPYQPPRTDNPIREIPPPFNHGPHIPGLVPPKIANVTRNSNRLHEQHENSEILTYLDPTNLMENNPLEVVPFVPEFEGKLSSDTSEVSTESSTTVVSTTVFFPDHDQALRLRSTPSLDVPGFAASTVSSQLVDSIPQKPLKILQINDSYKNVSASSFPVGISDDKPHSIDDILDVLYGLEDGDALDRPHTPVPFPHNDSLRLPHNLTNEELPLGLGPPPSIRIATEPTHEQSSFSSPTLPNPAYPSGLSHPIFEPVDSTKSPLPLDQLPPRRENSHIDTTEYSVASTTFSQRPPTVYGTFRNEPTPVPISESLGDQDDFVEPQLGLGVSVMHGKPSPEKKHQLHLQAADAAAQIPENDHLVQISPDLGPVNILGEGPDLDTSSPVTRYAFGITNEDPKKIIRTYGLDADRIRDHSLYPIDDIALLKALRYGSGPLNSAGGLIPPPASENPPVAQTTTPYQDSFYDYQETLEEPIASFQPSGDPFSNSDFSSTRSREPQDFVDYREDYDVPEAPQSHVFSSSVDKVSPPPRYSGGGPDTIFREDFVPSLSPSMAVPPPQGLDKIGDPHIALRQQHPLSEHEEPKAGPLQEDVVRQGTLEKDSKEGPLRDNVDWYYENYFRDYSNSTNVPIGRNAVGSGSVTTTSSASIGFILAFLTAIFI</sequence>
<feature type="compositionally biased region" description="Basic and acidic residues" evidence="3">
    <location>
        <begin position="1276"/>
        <end position="1286"/>
    </location>
</feature>
<reference evidence="5" key="1">
    <citation type="submission" date="2025-08" db="UniProtKB">
        <authorList>
            <consortium name="RefSeq"/>
        </authorList>
    </citation>
    <scope>IDENTIFICATION</scope>
    <source>
        <tissue evidence="5">Whole organism</tissue>
    </source>
</reference>
<dbReference type="SUPFAM" id="SSF52058">
    <property type="entry name" value="L domain-like"/>
    <property type="match status" value="2"/>
</dbReference>
<feature type="region of interest" description="Disordered" evidence="3">
    <location>
        <begin position="1629"/>
        <end position="1655"/>
    </location>
</feature>
<dbReference type="OMA" id="ENSHIDT"/>
<dbReference type="RefSeq" id="XP_018026214.1">
    <property type="nucleotide sequence ID" value="XM_018170725.2"/>
</dbReference>
<dbReference type="Pfam" id="PF13516">
    <property type="entry name" value="LRR_6"/>
    <property type="match status" value="1"/>
</dbReference>
<feature type="region of interest" description="Disordered" evidence="3">
    <location>
        <begin position="1096"/>
        <end position="1121"/>
    </location>
</feature>
<feature type="region of interest" description="Disordered" evidence="3">
    <location>
        <begin position="1881"/>
        <end position="1903"/>
    </location>
</feature>
<dbReference type="OrthoDB" id="8195690at2759"/>
<dbReference type="SUPFAM" id="SSF52047">
    <property type="entry name" value="RNI-like"/>
    <property type="match status" value="1"/>
</dbReference>
<dbReference type="GeneID" id="108681673"/>
<feature type="region of interest" description="Disordered" evidence="3">
    <location>
        <begin position="1242"/>
        <end position="1324"/>
    </location>
</feature>
<evidence type="ECO:0000313" key="5">
    <source>
        <dbReference type="RefSeq" id="XP_018026214.1"/>
    </source>
</evidence>
<evidence type="ECO:0000256" key="1">
    <source>
        <dbReference type="ARBA" id="ARBA00022614"/>
    </source>
</evidence>
<dbReference type="InterPro" id="IPR032675">
    <property type="entry name" value="LRR_dom_sf"/>
</dbReference>
<dbReference type="Pfam" id="PF13855">
    <property type="entry name" value="LRR_8"/>
    <property type="match status" value="8"/>
</dbReference>
<keyword evidence="4" id="KW-1185">Reference proteome</keyword>
<feature type="region of interest" description="Disordered" evidence="3">
    <location>
        <begin position="846"/>
        <end position="936"/>
    </location>
</feature>
<dbReference type="FunFam" id="3.80.10.10:FF:001164">
    <property type="entry name" value="GH01279p"/>
    <property type="match status" value="2"/>
</dbReference>
<dbReference type="KEGG" id="hazt:108681673"/>
<keyword evidence="2" id="KW-0677">Repeat</keyword>
<dbReference type="SMART" id="SM00365">
    <property type="entry name" value="LRR_SD22"/>
    <property type="match status" value="12"/>
</dbReference>
<dbReference type="PANTHER" id="PTHR24366">
    <property type="entry name" value="IG(IMMUNOGLOBULIN) AND LRR(LEUCINE RICH REPEAT) DOMAINS"/>
    <property type="match status" value="1"/>
</dbReference>
<gene>
    <name evidence="5" type="primary">LOC108681673</name>
</gene>
<evidence type="ECO:0000313" key="4">
    <source>
        <dbReference type="Proteomes" id="UP000694843"/>
    </source>
</evidence>